<evidence type="ECO:0000259" key="1">
    <source>
        <dbReference type="PROSITE" id="PS50181"/>
    </source>
</evidence>
<protein>
    <submittedName>
        <fullName evidence="3">F-box domain-containing protein</fullName>
    </submittedName>
</protein>
<dbReference type="Proteomes" id="UP000035680">
    <property type="component" value="Unassembled WGS sequence"/>
</dbReference>
<reference evidence="3" key="2">
    <citation type="submission" date="2015-08" db="UniProtKB">
        <authorList>
            <consortium name="WormBaseParasite"/>
        </authorList>
    </citation>
    <scope>IDENTIFICATION</scope>
</reference>
<dbReference type="PROSITE" id="PS50181">
    <property type="entry name" value="FBOX"/>
    <property type="match status" value="1"/>
</dbReference>
<keyword evidence="2" id="KW-1185">Reference proteome</keyword>
<evidence type="ECO:0000313" key="3">
    <source>
        <dbReference type="WBParaSite" id="SVE_1953000.1"/>
    </source>
</evidence>
<dbReference type="WBParaSite" id="SVE_1953000.1">
    <property type="protein sequence ID" value="SVE_1953000.1"/>
    <property type="gene ID" value="SVE_1953000"/>
</dbReference>
<evidence type="ECO:0000313" key="2">
    <source>
        <dbReference type="Proteomes" id="UP000035680"/>
    </source>
</evidence>
<sequence>MKEPEIDLLSLPDHLTLQILKELDWKSLMNLKLVCRDFYFLIEKNIGNLDRPKISSLKINFDNGEIQHLHYQFKTSDSFNFESEWKHYVPKDEEQYNRFLKERDFTEIEKLSFFYNEINERVWVSELNQHENEFYGYLFNIYEDNYDNVIEMSDITIEMSSNRDRRMLWYDPYTKLYVLEEMASLGNNRSKIIAVNFVMDYLTGSPSFGFDSDLIVSEGPLQRDIAAYLLEYGYFDFKGRCSREKIKFNFYQNNDSFILETDFYKELFGEIKFKNNLVEINDDDDSFSIETAMDCRICRTRHINRVSFSQFEGIIEII</sequence>
<dbReference type="SMART" id="SM00256">
    <property type="entry name" value="FBOX"/>
    <property type="match status" value="1"/>
</dbReference>
<dbReference type="InterPro" id="IPR036047">
    <property type="entry name" value="F-box-like_dom_sf"/>
</dbReference>
<feature type="domain" description="F-box" evidence="1">
    <location>
        <begin position="5"/>
        <end position="45"/>
    </location>
</feature>
<proteinExistence type="predicted"/>
<dbReference type="SUPFAM" id="SSF81383">
    <property type="entry name" value="F-box domain"/>
    <property type="match status" value="1"/>
</dbReference>
<name>A0A0K0G470_STRVS</name>
<reference evidence="2" key="1">
    <citation type="submission" date="2014-07" db="EMBL/GenBank/DDBJ databases">
        <authorList>
            <person name="Martin A.A"/>
            <person name="De Silva N."/>
        </authorList>
    </citation>
    <scope>NUCLEOTIDE SEQUENCE</scope>
</reference>
<dbReference type="InterPro" id="IPR001810">
    <property type="entry name" value="F-box_dom"/>
</dbReference>
<dbReference type="Pfam" id="PF12937">
    <property type="entry name" value="F-box-like"/>
    <property type="match status" value="1"/>
</dbReference>
<dbReference type="Gene3D" id="1.20.1280.50">
    <property type="match status" value="1"/>
</dbReference>
<dbReference type="AlphaFoldDB" id="A0A0K0G470"/>
<accession>A0A0K0G470</accession>
<organism evidence="2 3">
    <name type="scientific">Strongyloides venezuelensis</name>
    <name type="common">Threadworm</name>
    <dbReference type="NCBI Taxonomy" id="75913"/>
    <lineage>
        <taxon>Eukaryota</taxon>
        <taxon>Metazoa</taxon>
        <taxon>Ecdysozoa</taxon>
        <taxon>Nematoda</taxon>
        <taxon>Chromadorea</taxon>
        <taxon>Rhabditida</taxon>
        <taxon>Tylenchina</taxon>
        <taxon>Panagrolaimomorpha</taxon>
        <taxon>Strongyloidoidea</taxon>
        <taxon>Strongyloididae</taxon>
        <taxon>Strongyloides</taxon>
    </lineage>
</organism>